<name>A0A0A9HQX4_ARUDO</name>
<organism evidence="1">
    <name type="scientific">Arundo donax</name>
    <name type="common">Giant reed</name>
    <name type="synonym">Donax arundinaceus</name>
    <dbReference type="NCBI Taxonomy" id="35708"/>
    <lineage>
        <taxon>Eukaryota</taxon>
        <taxon>Viridiplantae</taxon>
        <taxon>Streptophyta</taxon>
        <taxon>Embryophyta</taxon>
        <taxon>Tracheophyta</taxon>
        <taxon>Spermatophyta</taxon>
        <taxon>Magnoliopsida</taxon>
        <taxon>Liliopsida</taxon>
        <taxon>Poales</taxon>
        <taxon>Poaceae</taxon>
        <taxon>PACMAD clade</taxon>
        <taxon>Arundinoideae</taxon>
        <taxon>Arundineae</taxon>
        <taxon>Arundo</taxon>
    </lineage>
</organism>
<reference evidence="1" key="2">
    <citation type="journal article" date="2015" name="Data Brief">
        <title>Shoot transcriptome of the giant reed, Arundo donax.</title>
        <authorList>
            <person name="Barrero R.A."/>
            <person name="Guerrero F.D."/>
            <person name="Moolhuijzen P."/>
            <person name="Goolsby J.A."/>
            <person name="Tidwell J."/>
            <person name="Bellgard S.E."/>
            <person name="Bellgard M.I."/>
        </authorList>
    </citation>
    <scope>NUCLEOTIDE SEQUENCE</scope>
    <source>
        <tissue evidence="1">Shoot tissue taken approximately 20 cm above the soil surface</tissue>
    </source>
</reference>
<accession>A0A0A9HQX4</accession>
<dbReference type="EMBL" id="GBRH01162568">
    <property type="protein sequence ID" value="JAE35328.1"/>
    <property type="molecule type" value="Transcribed_RNA"/>
</dbReference>
<reference evidence="1" key="1">
    <citation type="submission" date="2014-09" db="EMBL/GenBank/DDBJ databases">
        <authorList>
            <person name="Magalhaes I.L.F."/>
            <person name="Oliveira U."/>
            <person name="Santos F.R."/>
            <person name="Vidigal T.H.D.A."/>
            <person name="Brescovit A.D."/>
            <person name="Santos A.J."/>
        </authorList>
    </citation>
    <scope>NUCLEOTIDE SEQUENCE</scope>
    <source>
        <tissue evidence="1">Shoot tissue taken approximately 20 cm above the soil surface</tissue>
    </source>
</reference>
<evidence type="ECO:0000313" key="1">
    <source>
        <dbReference type="EMBL" id="JAE35328.1"/>
    </source>
</evidence>
<protein>
    <submittedName>
        <fullName evidence="1">Uncharacterized protein</fullName>
    </submittedName>
</protein>
<sequence>MMPRASKLEAVEKEKLRKQIKIKTKMVMPTTVREMLHQSTRKKWMK</sequence>
<proteinExistence type="predicted"/>
<dbReference type="AlphaFoldDB" id="A0A0A9HQX4"/>